<evidence type="ECO:0000256" key="1">
    <source>
        <dbReference type="ARBA" id="ARBA00001933"/>
    </source>
</evidence>
<dbReference type="InterPro" id="IPR015421">
    <property type="entry name" value="PyrdxlP-dep_Trfase_major"/>
</dbReference>
<name>A0A2N1PU40_9BACT</name>
<dbReference type="GO" id="GO:0031071">
    <property type="term" value="F:cysteine desulfurase activity"/>
    <property type="evidence" value="ECO:0007669"/>
    <property type="project" value="UniProtKB-EC"/>
</dbReference>
<proteinExistence type="inferred from homology"/>
<protein>
    <submittedName>
        <fullName evidence="9">Cysteine desulfurase NifS</fullName>
    </submittedName>
</protein>
<dbReference type="InterPro" id="IPR001763">
    <property type="entry name" value="Rhodanese-like_dom"/>
</dbReference>
<comment type="cofactor">
    <cofactor evidence="1">
        <name>pyridoxal 5'-phosphate</name>
        <dbReference type="ChEBI" id="CHEBI:597326"/>
    </cofactor>
</comment>
<reference evidence="9 10" key="1">
    <citation type="journal article" date="2017" name="ISME J.">
        <title>Potential for microbial H2 and metal transformations associated with novel bacteria and archaea in deep terrestrial subsurface sediments.</title>
        <authorList>
            <person name="Hernsdorf A.W."/>
            <person name="Amano Y."/>
            <person name="Miyakawa K."/>
            <person name="Ise K."/>
            <person name="Suzuki Y."/>
            <person name="Anantharaman K."/>
            <person name="Probst A."/>
            <person name="Burstein D."/>
            <person name="Thomas B.C."/>
            <person name="Banfield J.F."/>
        </authorList>
    </citation>
    <scope>NUCLEOTIDE SEQUENCE [LARGE SCALE GENOMIC DNA]</scope>
    <source>
        <strain evidence="9">HGW-Wallbacteria-1</strain>
    </source>
</reference>
<dbReference type="InterPro" id="IPR015422">
    <property type="entry name" value="PyrdxlP-dep_Trfase_small"/>
</dbReference>
<evidence type="ECO:0000256" key="4">
    <source>
        <dbReference type="ARBA" id="ARBA00022898"/>
    </source>
</evidence>
<dbReference type="AlphaFoldDB" id="A0A2N1PU40"/>
<evidence type="ECO:0000256" key="6">
    <source>
        <dbReference type="ARBA" id="ARBA00023014"/>
    </source>
</evidence>
<dbReference type="Gene3D" id="3.40.640.10">
    <property type="entry name" value="Type I PLP-dependent aspartate aminotransferase-like (Major domain)"/>
    <property type="match status" value="1"/>
</dbReference>
<comment type="caution">
    <text evidence="9">The sequence shown here is derived from an EMBL/GenBank/DDBJ whole genome shotgun (WGS) entry which is preliminary data.</text>
</comment>
<dbReference type="GO" id="GO:0051536">
    <property type="term" value="F:iron-sulfur cluster binding"/>
    <property type="evidence" value="ECO:0007669"/>
    <property type="project" value="UniProtKB-KW"/>
</dbReference>
<dbReference type="Gene3D" id="1.10.260.50">
    <property type="match status" value="1"/>
</dbReference>
<keyword evidence="5" id="KW-0408">Iron</keyword>
<feature type="domain" description="Rhodanese" evidence="8">
    <location>
        <begin position="411"/>
        <end position="499"/>
    </location>
</feature>
<evidence type="ECO:0000256" key="3">
    <source>
        <dbReference type="ARBA" id="ARBA00022723"/>
    </source>
</evidence>
<keyword evidence="6" id="KW-0411">Iron-sulfur</keyword>
<accession>A0A2N1PU40</accession>
<dbReference type="InterPro" id="IPR036873">
    <property type="entry name" value="Rhodanese-like_dom_sf"/>
</dbReference>
<dbReference type="EMBL" id="PGXC01000001">
    <property type="protein sequence ID" value="PKK91863.1"/>
    <property type="molecule type" value="Genomic_DNA"/>
</dbReference>
<evidence type="ECO:0000313" key="10">
    <source>
        <dbReference type="Proteomes" id="UP000233256"/>
    </source>
</evidence>
<evidence type="ECO:0000256" key="5">
    <source>
        <dbReference type="ARBA" id="ARBA00023004"/>
    </source>
</evidence>
<dbReference type="SUPFAM" id="SSF52821">
    <property type="entry name" value="Rhodanese/Cell cycle control phosphatase"/>
    <property type="match status" value="1"/>
</dbReference>
<dbReference type="PANTHER" id="PTHR11601:SF34">
    <property type="entry name" value="CYSTEINE DESULFURASE"/>
    <property type="match status" value="1"/>
</dbReference>
<gene>
    <name evidence="9" type="ORF">CVV64_00090</name>
</gene>
<dbReference type="PANTHER" id="PTHR11601">
    <property type="entry name" value="CYSTEINE DESULFURYLASE FAMILY MEMBER"/>
    <property type="match status" value="1"/>
</dbReference>
<comment type="catalytic activity">
    <reaction evidence="7">
        <text>(sulfur carrier)-H + L-cysteine = (sulfur carrier)-SH + L-alanine</text>
        <dbReference type="Rhea" id="RHEA:43892"/>
        <dbReference type="Rhea" id="RHEA-COMP:14737"/>
        <dbReference type="Rhea" id="RHEA-COMP:14739"/>
        <dbReference type="ChEBI" id="CHEBI:29917"/>
        <dbReference type="ChEBI" id="CHEBI:35235"/>
        <dbReference type="ChEBI" id="CHEBI:57972"/>
        <dbReference type="ChEBI" id="CHEBI:64428"/>
        <dbReference type="EC" id="2.8.1.7"/>
    </reaction>
</comment>
<dbReference type="InterPro" id="IPR000192">
    <property type="entry name" value="Aminotrans_V_dom"/>
</dbReference>
<comment type="similarity">
    <text evidence="2">Belongs to the class-V pyridoxal-phosphate-dependent aminotransferase family. NifS/IscS subfamily.</text>
</comment>
<dbReference type="SMART" id="SM00450">
    <property type="entry name" value="RHOD"/>
    <property type="match status" value="1"/>
</dbReference>
<evidence type="ECO:0000256" key="2">
    <source>
        <dbReference type="ARBA" id="ARBA00006490"/>
    </source>
</evidence>
<evidence type="ECO:0000313" key="9">
    <source>
        <dbReference type="EMBL" id="PKK91863.1"/>
    </source>
</evidence>
<dbReference type="FunFam" id="3.40.640.10:FF:000084">
    <property type="entry name" value="IscS-like cysteine desulfurase"/>
    <property type="match status" value="1"/>
</dbReference>
<dbReference type="PROSITE" id="PS50206">
    <property type="entry name" value="RHODANESE_3"/>
    <property type="match status" value="1"/>
</dbReference>
<evidence type="ECO:0000256" key="7">
    <source>
        <dbReference type="ARBA" id="ARBA00050776"/>
    </source>
</evidence>
<dbReference type="InterPro" id="IPR015424">
    <property type="entry name" value="PyrdxlP-dep_Trfase"/>
</dbReference>
<dbReference type="Pfam" id="PF00581">
    <property type="entry name" value="Rhodanese"/>
    <property type="match status" value="1"/>
</dbReference>
<keyword evidence="4" id="KW-0663">Pyridoxal phosphate</keyword>
<evidence type="ECO:0000259" key="8">
    <source>
        <dbReference type="PROSITE" id="PS50206"/>
    </source>
</evidence>
<dbReference type="GO" id="GO:0046872">
    <property type="term" value="F:metal ion binding"/>
    <property type="evidence" value="ECO:0007669"/>
    <property type="project" value="UniProtKB-KW"/>
</dbReference>
<dbReference type="Pfam" id="PF00266">
    <property type="entry name" value="Aminotran_5"/>
    <property type="match status" value="1"/>
</dbReference>
<organism evidence="9 10">
    <name type="scientific">Candidatus Wallbacteria bacterium HGW-Wallbacteria-1</name>
    <dbReference type="NCBI Taxonomy" id="2013854"/>
    <lineage>
        <taxon>Bacteria</taxon>
        <taxon>Candidatus Walliibacteriota</taxon>
    </lineage>
</organism>
<dbReference type="Gene3D" id="3.90.1150.10">
    <property type="entry name" value="Aspartate Aminotransferase, domain 1"/>
    <property type="match status" value="1"/>
</dbReference>
<dbReference type="SUPFAM" id="SSF53383">
    <property type="entry name" value="PLP-dependent transferases"/>
    <property type="match status" value="1"/>
</dbReference>
<sequence length="499" mass="54399">MKVLEWLGINTFRSVYLDHNATTPVMPEAARAVALCFKESWGNPSSVHGTGLRAREVVEKSRRTIAASINALPEEIIFTSGGTESNNLAIISGIREGMLKLSEGERPRVITSVFEHSSVRDAFEYAFGNGVEVITLPVTERGEVLPSELRNAINGSTVLVSIMMANNEVGTIMNIAELSAIASEMGAFFHTDAVQAFGKLPLDMKSLSAVSMMSISSHKVCGPKGVGALFLRSGIKLEPLNHGGHQERGIRGGTENVPGIAGFAAAAEVVCANIRDRSRHCEALRRLLYRSLLKVDSGIEVNGVFDNSLCNTLNLSFPGCDNRELLAFMSVNGIAVSTGAACSEGQTHISHVLKSMNLSAERAASSLRISFGSDNTAADVRYFVDVFKRFRSQSGQISMIGSSNLDLFLAEHKNVHILDIRFDLERRMTEGLPGSHEVSIFRIATECSKISRDQNILIVCQSGFNVFVAAQYMKRMGFRNIFILLGGISGYRLHRRFFS</sequence>
<dbReference type="CDD" id="cd00158">
    <property type="entry name" value="RHOD"/>
    <property type="match status" value="1"/>
</dbReference>
<keyword evidence="3" id="KW-0479">Metal-binding</keyword>
<dbReference type="Gene3D" id="3.40.250.10">
    <property type="entry name" value="Rhodanese-like domain"/>
    <property type="match status" value="1"/>
</dbReference>
<dbReference type="Proteomes" id="UP000233256">
    <property type="component" value="Unassembled WGS sequence"/>
</dbReference>